<evidence type="ECO:0000313" key="2">
    <source>
        <dbReference type="EMBL" id="RKH72395.1"/>
    </source>
</evidence>
<sequence length="110" mass="12784">MSQDQTIGASFTFVVYSKRWGHNDTYHIRRTTDGWEILHISIGGPCNKRGEPYLFDNFRQDSIRYPIEVGQRMEALWERARNQDLSHDEVQAGLNEIAQSVVATEKKRKS</sequence>
<evidence type="ECO:0000259" key="1">
    <source>
        <dbReference type="Pfam" id="PF21648"/>
    </source>
</evidence>
<dbReference type="Pfam" id="PF21648">
    <property type="entry name" value="M1E1E6-like"/>
    <property type="match status" value="1"/>
</dbReference>
<evidence type="ECO:0000313" key="3">
    <source>
        <dbReference type="Proteomes" id="UP000282656"/>
    </source>
</evidence>
<organism evidence="2 3">
    <name type="scientific">Corallococcus interemptor</name>
    <dbReference type="NCBI Taxonomy" id="2316720"/>
    <lineage>
        <taxon>Bacteria</taxon>
        <taxon>Pseudomonadati</taxon>
        <taxon>Myxococcota</taxon>
        <taxon>Myxococcia</taxon>
        <taxon>Myxococcales</taxon>
        <taxon>Cystobacterineae</taxon>
        <taxon>Myxococcaceae</taxon>
        <taxon>Corallococcus</taxon>
    </lineage>
</organism>
<proteinExistence type="predicted"/>
<comment type="caution">
    <text evidence="2">The sequence shown here is derived from an EMBL/GenBank/DDBJ whole genome shotgun (WGS) entry which is preliminary data.</text>
</comment>
<protein>
    <recommendedName>
        <fullName evidence="1">Integron cassette protein domain-containing protein</fullName>
    </recommendedName>
</protein>
<dbReference type="Proteomes" id="UP000282656">
    <property type="component" value="Unassembled WGS sequence"/>
</dbReference>
<keyword evidence="3" id="KW-1185">Reference proteome</keyword>
<dbReference type="RefSeq" id="WP_121769089.1">
    <property type="nucleotide sequence ID" value="NZ_RAWM01000008.1"/>
</dbReference>
<dbReference type="InterPro" id="IPR048474">
    <property type="entry name" value="M1E1E6-like_sf"/>
</dbReference>
<dbReference type="Gene3D" id="3.30.2210.10">
    <property type="entry name" value="Integron cassette protein superfamily"/>
    <property type="match status" value="1"/>
</dbReference>
<accession>A0A3A8R0X3</accession>
<gene>
    <name evidence="2" type="ORF">D7X96_04725</name>
</gene>
<dbReference type="EMBL" id="RAWM01000008">
    <property type="protein sequence ID" value="RKH72395.1"/>
    <property type="molecule type" value="Genomic_DNA"/>
</dbReference>
<dbReference type="OrthoDB" id="9786302at2"/>
<dbReference type="InterPro" id="IPR048473">
    <property type="entry name" value="M1E1E6-like"/>
</dbReference>
<reference evidence="3" key="1">
    <citation type="submission" date="2018-09" db="EMBL/GenBank/DDBJ databases">
        <authorList>
            <person name="Livingstone P.G."/>
            <person name="Whitworth D.E."/>
        </authorList>
    </citation>
    <scope>NUCLEOTIDE SEQUENCE [LARGE SCALE GENOMIC DNA]</scope>
    <source>
        <strain evidence="3">AB047A</strain>
    </source>
</reference>
<feature type="domain" description="Integron cassette protein" evidence="1">
    <location>
        <begin position="11"/>
        <end position="99"/>
    </location>
</feature>
<dbReference type="AlphaFoldDB" id="A0A3A8R0X3"/>
<name>A0A3A8R0X3_9BACT</name>